<dbReference type="SUPFAM" id="SSF53335">
    <property type="entry name" value="S-adenosyl-L-methionine-dependent methyltransferases"/>
    <property type="match status" value="1"/>
</dbReference>
<dbReference type="RefSeq" id="WP_212711045.1">
    <property type="nucleotide sequence ID" value="NZ_BAAAFW010000039.1"/>
</dbReference>
<sequence>MKPAKTRQTLIAPEEWQDMPWGSYFHDALTYHLQPYFGKLYGTHLLKIGTLSGKIDTSSCAISHQVNVSLSGEGGGVIAEDTRLPFLSKSVDACLLAHTLSWSQDPHQVLRETDRVLADDGWIILSGFNPYSLIGLGKLVPGLRHRIPWNGRMFSKGRLIDWLSILNYEIIFRSGFQVIPWKPQGGNIISTHLPAIGAVNIVVARKRTYPLILNKNQSVARAPGIRAAVNVTRQLSENKNHDTGE</sequence>
<evidence type="ECO:0000259" key="1">
    <source>
        <dbReference type="Pfam" id="PF08241"/>
    </source>
</evidence>
<keyword evidence="2" id="KW-0489">Methyltransferase</keyword>
<comment type="caution">
    <text evidence="2">The sequence shown here is derived from an EMBL/GenBank/DDBJ whole genome shotgun (WGS) entry which is preliminary data.</text>
</comment>
<gene>
    <name evidence="2" type="ORF">ACFP73_16295</name>
</gene>
<dbReference type="InterPro" id="IPR013216">
    <property type="entry name" value="Methyltransf_11"/>
</dbReference>
<dbReference type="Proteomes" id="UP001596215">
    <property type="component" value="Unassembled WGS sequence"/>
</dbReference>
<keyword evidence="3" id="KW-1185">Reference proteome</keyword>
<dbReference type="GO" id="GO:0032259">
    <property type="term" value="P:methylation"/>
    <property type="evidence" value="ECO:0007669"/>
    <property type="project" value="UniProtKB-KW"/>
</dbReference>
<dbReference type="PANTHER" id="PTHR43036">
    <property type="entry name" value="OSJNBB0011N17.9 PROTEIN"/>
    <property type="match status" value="1"/>
</dbReference>
<evidence type="ECO:0000313" key="2">
    <source>
        <dbReference type="EMBL" id="MFC6363617.1"/>
    </source>
</evidence>
<dbReference type="EC" id="2.1.1.-" evidence="2"/>
<evidence type="ECO:0000313" key="3">
    <source>
        <dbReference type="Proteomes" id="UP001596215"/>
    </source>
</evidence>
<name>A0ABW1VVF2_9GAMM</name>
<accession>A0ABW1VVF2</accession>
<organism evidence="2 3">
    <name type="scientific">Tatumella punctata</name>
    <dbReference type="NCBI Taxonomy" id="399969"/>
    <lineage>
        <taxon>Bacteria</taxon>
        <taxon>Pseudomonadati</taxon>
        <taxon>Pseudomonadota</taxon>
        <taxon>Gammaproteobacteria</taxon>
        <taxon>Enterobacterales</taxon>
        <taxon>Erwiniaceae</taxon>
        <taxon>Tatumella</taxon>
    </lineage>
</organism>
<feature type="domain" description="Methyltransferase type 11" evidence="1">
    <location>
        <begin position="79"/>
        <end position="125"/>
    </location>
</feature>
<dbReference type="InterPro" id="IPR029063">
    <property type="entry name" value="SAM-dependent_MTases_sf"/>
</dbReference>
<dbReference type="GO" id="GO:0008168">
    <property type="term" value="F:methyltransferase activity"/>
    <property type="evidence" value="ECO:0007669"/>
    <property type="project" value="UniProtKB-KW"/>
</dbReference>
<dbReference type="Gene3D" id="3.40.50.150">
    <property type="entry name" value="Vaccinia Virus protein VP39"/>
    <property type="match status" value="1"/>
</dbReference>
<proteinExistence type="predicted"/>
<dbReference type="EMBL" id="JBHSUC010000040">
    <property type="protein sequence ID" value="MFC6363617.1"/>
    <property type="molecule type" value="Genomic_DNA"/>
</dbReference>
<keyword evidence="2" id="KW-0808">Transferase</keyword>
<reference evidence="3" key="1">
    <citation type="journal article" date="2019" name="Int. J. Syst. Evol. Microbiol.">
        <title>The Global Catalogue of Microorganisms (GCM) 10K type strain sequencing project: providing services to taxonomists for standard genome sequencing and annotation.</title>
        <authorList>
            <consortium name="The Broad Institute Genomics Platform"/>
            <consortium name="The Broad Institute Genome Sequencing Center for Infectious Disease"/>
            <person name="Wu L."/>
            <person name="Ma J."/>
        </authorList>
    </citation>
    <scope>NUCLEOTIDE SEQUENCE [LARGE SCALE GENOMIC DNA]</scope>
    <source>
        <strain evidence="3">CGMCC 4.1530</strain>
    </source>
</reference>
<dbReference type="Pfam" id="PF08241">
    <property type="entry name" value="Methyltransf_11"/>
    <property type="match status" value="1"/>
</dbReference>
<protein>
    <submittedName>
        <fullName evidence="2">Class I SAM-dependent methyltransferase</fullName>
        <ecNumber evidence="2">2.1.1.-</ecNumber>
    </submittedName>
</protein>
<dbReference type="PANTHER" id="PTHR43036:SF2">
    <property type="entry name" value="OS04G0481300 PROTEIN"/>
    <property type="match status" value="1"/>
</dbReference>